<name>A0A7R9GEQ7_9CRUS</name>
<gene>
    <name evidence="3" type="ORF">NMOB1V02_LOCUS7501</name>
</gene>
<feature type="compositionally biased region" description="Polar residues" evidence="1">
    <location>
        <begin position="18"/>
        <end position="30"/>
    </location>
</feature>
<feature type="compositionally biased region" description="Basic and acidic residues" evidence="1">
    <location>
        <begin position="42"/>
        <end position="52"/>
    </location>
</feature>
<feature type="region of interest" description="Disordered" evidence="1">
    <location>
        <begin position="17"/>
        <end position="78"/>
    </location>
</feature>
<feature type="compositionally biased region" description="Low complexity" evidence="1">
    <location>
        <begin position="129"/>
        <end position="152"/>
    </location>
</feature>
<evidence type="ECO:0000313" key="4">
    <source>
        <dbReference type="Proteomes" id="UP000678499"/>
    </source>
</evidence>
<dbReference type="EMBL" id="OA883850">
    <property type="protein sequence ID" value="CAD7279837.1"/>
    <property type="molecule type" value="Genomic_DNA"/>
</dbReference>
<sequence>MAVCKIVLTALCVAVEGTKSQRSSDPNTEASSSSMLSSDPQQGKRDKEDGSRYRSLRPGSNRLRSRRPDEYRDTFGESRFPRSRYFPDYYSDISSSGGPSSYGYARRPPVAPLNRFSRRRLAAPVRPASRYGSSRYSSRYGDPESSPSSYSEPHYRRSSKKSSRRSKKSDTDSETTNNNNNNEENGDSTTQGPVGESGHYESTNEGKGSSGRKSTRKLDPLLRRRGGPRRRANNRRRDTERLYDQPIRRFEDGSQARSDAYFAPFNRRVAERLGSKTIYSAKRFGFRG</sequence>
<evidence type="ECO:0000313" key="3">
    <source>
        <dbReference type="EMBL" id="CAD7279837.1"/>
    </source>
</evidence>
<feature type="compositionally biased region" description="Basic residues" evidence="1">
    <location>
        <begin position="156"/>
        <end position="167"/>
    </location>
</feature>
<reference evidence="3" key="1">
    <citation type="submission" date="2020-11" db="EMBL/GenBank/DDBJ databases">
        <authorList>
            <person name="Tran Van P."/>
        </authorList>
    </citation>
    <scope>NUCLEOTIDE SEQUENCE</scope>
</reference>
<keyword evidence="4" id="KW-1185">Reference proteome</keyword>
<protein>
    <submittedName>
        <fullName evidence="3">Uncharacterized protein</fullName>
    </submittedName>
</protein>
<feature type="region of interest" description="Disordered" evidence="1">
    <location>
        <begin position="121"/>
        <end position="242"/>
    </location>
</feature>
<dbReference type="Proteomes" id="UP000678499">
    <property type="component" value="Unassembled WGS sequence"/>
</dbReference>
<organism evidence="3">
    <name type="scientific">Notodromas monacha</name>
    <dbReference type="NCBI Taxonomy" id="399045"/>
    <lineage>
        <taxon>Eukaryota</taxon>
        <taxon>Metazoa</taxon>
        <taxon>Ecdysozoa</taxon>
        <taxon>Arthropoda</taxon>
        <taxon>Crustacea</taxon>
        <taxon>Oligostraca</taxon>
        <taxon>Ostracoda</taxon>
        <taxon>Podocopa</taxon>
        <taxon>Podocopida</taxon>
        <taxon>Cypridocopina</taxon>
        <taxon>Cypridoidea</taxon>
        <taxon>Cyprididae</taxon>
        <taxon>Notodromas</taxon>
    </lineage>
</organism>
<evidence type="ECO:0000256" key="1">
    <source>
        <dbReference type="SAM" id="MobiDB-lite"/>
    </source>
</evidence>
<accession>A0A7R9GEQ7</accession>
<feature type="compositionally biased region" description="Basic residues" evidence="1">
    <location>
        <begin position="223"/>
        <end position="234"/>
    </location>
</feature>
<dbReference type="EMBL" id="CAJPEX010001813">
    <property type="protein sequence ID" value="CAG0919989.1"/>
    <property type="molecule type" value="Genomic_DNA"/>
</dbReference>
<proteinExistence type="predicted"/>
<feature type="compositionally biased region" description="Basic and acidic residues" evidence="1">
    <location>
        <begin position="66"/>
        <end position="78"/>
    </location>
</feature>
<evidence type="ECO:0000256" key="2">
    <source>
        <dbReference type="SAM" id="SignalP"/>
    </source>
</evidence>
<feature type="compositionally biased region" description="Low complexity" evidence="1">
    <location>
        <begin position="174"/>
        <end position="190"/>
    </location>
</feature>
<dbReference type="AlphaFoldDB" id="A0A7R9GEQ7"/>
<feature type="chain" id="PRO_5036210809" evidence="2">
    <location>
        <begin position="21"/>
        <end position="288"/>
    </location>
</feature>
<feature type="signal peptide" evidence="2">
    <location>
        <begin position="1"/>
        <end position="20"/>
    </location>
</feature>
<keyword evidence="2" id="KW-0732">Signal</keyword>